<dbReference type="Pfam" id="PF01370">
    <property type="entry name" value="Epimerase"/>
    <property type="match status" value="1"/>
</dbReference>
<dbReference type="AlphaFoldDB" id="A0A365Y098"/>
<dbReference type="RefSeq" id="WP_113614638.1">
    <property type="nucleotide sequence ID" value="NZ_QFFJ01000001.1"/>
</dbReference>
<dbReference type="EMBL" id="QFFJ01000001">
    <property type="protein sequence ID" value="RBL92036.1"/>
    <property type="molecule type" value="Genomic_DNA"/>
</dbReference>
<protein>
    <submittedName>
        <fullName evidence="2">NAD-dependent dehydratase</fullName>
    </submittedName>
</protein>
<evidence type="ECO:0000313" key="3">
    <source>
        <dbReference type="Proteomes" id="UP000253410"/>
    </source>
</evidence>
<dbReference type="SUPFAM" id="SSF51735">
    <property type="entry name" value="NAD(P)-binding Rossmann-fold domains"/>
    <property type="match status" value="1"/>
</dbReference>
<name>A0A365Y098_9BACT</name>
<dbReference type="InterPro" id="IPR001509">
    <property type="entry name" value="Epimerase_deHydtase"/>
</dbReference>
<dbReference type="Gene3D" id="3.40.50.720">
    <property type="entry name" value="NAD(P)-binding Rossmann-like Domain"/>
    <property type="match status" value="1"/>
</dbReference>
<sequence length="309" mass="34715">MQTILGSGGAIGVELTKALNVYTHDIRLVSRNPQKINDTDILFPADLNETHQLDKAIEGSETCYVTIGFDYDIAVWEAKWYAFMQRVIASCIRHKTRLVFFDNVYAIGGNHVNHITETSPVSPVSRKGAVRAKVDQLIIENVEKGNIEAIIARAPDFFGPVKHKSLMMGLIYDSLIQHTPAKWLCNADVIHSSGLTRDLAIGTAMLGNHDNTFNQIWNLPVATEGLTGRQWTELFATALNKPHQIEVLSHDAIAAIGLSDSIIRETHEMLYQYDRDYYFDSTKFNNRFNYTPTSNREAVQFTVESLAVQ</sequence>
<gene>
    <name evidence="2" type="ORF">DF182_05420</name>
</gene>
<feature type="domain" description="NAD-dependent epimerase/dehydratase" evidence="1">
    <location>
        <begin position="4"/>
        <end position="170"/>
    </location>
</feature>
<dbReference type="OrthoDB" id="112777at2"/>
<accession>A0A365Y098</accession>
<proteinExistence type="predicted"/>
<comment type="caution">
    <text evidence="2">The sequence shown here is derived from an EMBL/GenBank/DDBJ whole genome shotgun (WGS) entry which is preliminary data.</text>
</comment>
<keyword evidence="3" id="KW-1185">Reference proteome</keyword>
<organism evidence="2 3">
    <name type="scientific">Chitinophaga flava</name>
    <dbReference type="NCBI Taxonomy" id="2259036"/>
    <lineage>
        <taxon>Bacteria</taxon>
        <taxon>Pseudomonadati</taxon>
        <taxon>Bacteroidota</taxon>
        <taxon>Chitinophagia</taxon>
        <taxon>Chitinophagales</taxon>
        <taxon>Chitinophagaceae</taxon>
        <taxon>Chitinophaga</taxon>
    </lineage>
</organism>
<reference evidence="2 3" key="1">
    <citation type="submission" date="2018-05" db="EMBL/GenBank/DDBJ databases">
        <title>Chitinophaga sp. K3CV102501T nov., isolated from isolated from a monsoon evergreen broad-leaved forest soil.</title>
        <authorList>
            <person name="Lv Y."/>
        </authorList>
    </citation>
    <scope>NUCLEOTIDE SEQUENCE [LARGE SCALE GENOMIC DNA]</scope>
    <source>
        <strain evidence="2 3">GDMCC 1.1325</strain>
    </source>
</reference>
<evidence type="ECO:0000259" key="1">
    <source>
        <dbReference type="Pfam" id="PF01370"/>
    </source>
</evidence>
<dbReference type="InterPro" id="IPR036291">
    <property type="entry name" value="NAD(P)-bd_dom_sf"/>
</dbReference>
<evidence type="ECO:0000313" key="2">
    <source>
        <dbReference type="EMBL" id="RBL92036.1"/>
    </source>
</evidence>
<dbReference type="Proteomes" id="UP000253410">
    <property type="component" value="Unassembled WGS sequence"/>
</dbReference>